<dbReference type="Gene3D" id="1.20.1530.20">
    <property type="match status" value="1"/>
</dbReference>
<evidence type="ECO:0000313" key="8">
    <source>
        <dbReference type="Proteomes" id="UP000708148"/>
    </source>
</evidence>
<feature type="transmembrane region" description="Helical" evidence="6">
    <location>
        <begin position="179"/>
        <end position="199"/>
    </location>
</feature>
<dbReference type="EMBL" id="CAJHUC010000571">
    <property type="protein sequence ID" value="CAD7696918.1"/>
    <property type="molecule type" value="Genomic_DNA"/>
</dbReference>
<feature type="transmembrane region" description="Helical" evidence="6">
    <location>
        <begin position="271"/>
        <end position="292"/>
    </location>
</feature>
<dbReference type="PANTHER" id="PTHR10361:SF62">
    <property type="entry name" value="SODIUM_PYRUVATE COTRANSPORTER BASS2, CHLOROPLASTIC"/>
    <property type="match status" value="1"/>
</dbReference>
<gene>
    <name evidence="7" type="ORF">OSTQU699_LOCUS2279</name>
</gene>
<keyword evidence="8" id="KW-1185">Reference proteome</keyword>
<feature type="transmembrane region" description="Helical" evidence="6">
    <location>
        <begin position="211"/>
        <end position="232"/>
    </location>
</feature>
<feature type="transmembrane region" description="Helical" evidence="6">
    <location>
        <begin position="113"/>
        <end position="135"/>
    </location>
</feature>
<comment type="similarity">
    <text evidence="2">Belongs to the bile acid:sodium symporter (BASS) (TC 2.A.28) family.</text>
</comment>
<dbReference type="InterPro" id="IPR038770">
    <property type="entry name" value="Na+/solute_symporter_sf"/>
</dbReference>
<keyword evidence="3 6" id="KW-0812">Transmembrane</keyword>
<protein>
    <submittedName>
        <fullName evidence="7">Uncharacterized protein</fullName>
    </submittedName>
</protein>
<dbReference type="Proteomes" id="UP000708148">
    <property type="component" value="Unassembled WGS sequence"/>
</dbReference>
<evidence type="ECO:0000256" key="4">
    <source>
        <dbReference type="ARBA" id="ARBA00022989"/>
    </source>
</evidence>
<dbReference type="GO" id="GO:0009941">
    <property type="term" value="C:chloroplast envelope"/>
    <property type="evidence" value="ECO:0007669"/>
    <property type="project" value="UniProtKB-ARBA"/>
</dbReference>
<sequence length="314" mass="33205">MPISQVCLGVVVGITKPSAVTWFSSDLFTGALGFLMLSMGLTMTVQDFKDCAKRPLPVIAGFFAQYLVKPMLGYALAKVLHLGPALATGLILVACCPGGQSSNVASYIANGDVALSVLMTTASTVGSIVMTPLLTKLLVGTLVPVNAMGLAVSTLQVILLPTLLGVMINEMAHKTVKKITPLLPVIGVALTTVLTASPVGQSASVLKVNGLRLVLPVFLLHAIAFPFGYILSRALRFPERESRTVSIETGMQSSALGFLLAQRHFADPLVMVPSAVSVLFQAGLGSALAVFWRSRPIKDESYHQRSPWAGEDDE</sequence>
<evidence type="ECO:0000256" key="5">
    <source>
        <dbReference type="ARBA" id="ARBA00023136"/>
    </source>
</evidence>
<dbReference type="GO" id="GO:0016020">
    <property type="term" value="C:membrane"/>
    <property type="evidence" value="ECO:0007669"/>
    <property type="project" value="UniProtKB-SubCell"/>
</dbReference>
<evidence type="ECO:0000256" key="6">
    <source>
        <dbReference type="SAM" id="Phobius"/>
    </source>
</evidence>
<organism evidence="7 8">
    <name type="scientific">Ostreobium quekettii</name>
    <dbReference type="NCBI Taxonomy" id="121088"/>
    <lineage>
        <taxon>Eukaryota</taxon>
        <taxon>Viridiplantae</taxon>
        <taxon>Chlorophyta</taxon>
        <taxon>core chlorophytes</taxon>
        <taxon>Ulvophyceae</taxon>
        <taxon>TCBD clade</taxon>
        <taxon>Bryopsidales</taxon>
        <taxon>Ostreobineae</taxon>
        <taxon>Ostreobiaceae</taxon>
        <taxon>Ostreobium</taxon>
    </lineage>
</organism>
<evidence type="ECO:0000256" key="2">
    <source>
        <dbReference type="ARBA" id="ARBA00006528"/>
    </source>
</evidence>
<evidence type="ECO:0000256" key="1">
    <source>
        <dbReference type="ARBA" id="ARBA00004141"/>
    </source>
</evidence>
<keyword evidence="5 6" id="KW-0472">Membrane</keyword>
<evidence type="ECO:0000256" key="3">
    <source>
        <dbReference type="ARBA" id="ARBA00022692"/>
    </source>
</evidence>
<comment type="caution">
    <text evidence="7">The sequence shown here is derived from an EMBL/GenBank/DDBJ whole genome shotgun (WGS) entry which is preliminary data.</text>
</comment>
<reference evidence="7" key="1">
    <citation type="submission" date="2020-12" db="EMBL/GenBank/DDBJ databases">
        <authorList>
            <person name="Iha C."/>
        </authorList>
    </citation>
    <scope>NUCLEOTIDE SEQUENCE</scope>
</reference>
<name>A0A8S1IQ56_9CHLO</name>
<proteinExistence type="inferred from homology"/>
<feature type="transmembrane region" description="Helical" evidence="6">
    <location>
        <begin position="147"/>
        <end position="167"/>
    </location>
</feature>
<dbReference type="Pfam" id="PF01758">
    <property type="entry name" value="SBF"/>
    <property type="match status" value="1"/>
</dbReference>
<dbReference type="InterPro" id="IPR002657">
    <property type="entry name" value="BilAc:Na_symport/Acr3"/>
</dbReference>
<feature type="transmembrane region" description="Helical" evidence="6">
    <location>
        <begin position="27"/>
        <end position="45"/>
    </location>
</feature>
<keyword evidence="4 6" id="KW-1133">Transmembrane helix</keyword>
<dbReference type="InterPro" id="IPR004710">
    <property type="entry name" value="Bilac:Na_transpt"/>
</dbReference>
<evidence type="ECO:0000313" key="7">
    <source>
        <dbReference type="EMBL" id="CAD7696918.1"/>
    </source>
</evidence>
<dbReference type="PANTHER" id="PTHR10361">
    <property type="entry name" value="SODIUM-BILE ACID COTRANSPORTER"/>
    <property type="match status" value="1"/>
</dbReference>
<comment type="subcellular location">
    <subcellularLocation>
        <location evidence="1">Membrane</location>
        <topology evidence="1">Multi-pass membrane protein</topology>
    </subcellularLocation>
</comment>
<accession>A0A8S1IQ56</accession>
<feature type="transmembrane region" description="Helical" evidence="6">
    <location>
        <begin position="57"/>
        <end position="76"/>
    </location>
</feature>
<dbReference type="AlphaFoldDB" id="A0A8S1IQ56"/>
<dbReference type="OrthoDB" id="203097at2759"/>